<dbReference type="InterPro" id="IPR050266">
    <property type="entry name" value="AB_hydrolase_sf"/>
</dbReference>
<dbReference type="EMBL" id="NVVJ01000009">
    <property type="protein sequence ID" value="PCJ26869.1"/>
    <property type="molecule type" value="Genomic_DNA"/>
</dbReference>
<dbReference type="Gene3D" id="3.40.50.1820">
    <property type="entry name" value="alpha/beta hydrolase"/>
    <property type="match status" value="1"/>
</dbReference>
<feature type="domain" description="AB hydrolase-1" evidence="1">
    <location>
        <begin position="77"/>
        <end position="276"/>
    </location>
</feature>
<dbReference type="PANTHER" id="PTHR43798">
    <property type="entry name" value="MONOACYLGLYCEROL LIPASE"/>
    <property type="match status" value="1"/>
</dbReference>
<proteinExistence type="predicted"/>
<dbReference type="InterPro" id="IPR029058">
    <property type="entry name" value="AB_hydrolase_fold"/>
</dbReference>
<dbReference type="Proteomes" id="UP000218327">
    <property type="component" value="Unassembled WGS sequence"/>
</dbReference>
<evidence type="ECO:0000259" key="1">
    <source>
        <dbReference type="Pfam" id="PF12697"/>
    </source>
</evidence>
<dbReference type="PANTHER" id="PTHR43798:SF33">
    <property type="entry name" value="HYDROLASE, PUTATIVE (AFU_ORTHOLOGUE AFUA_2G14860)-RELATED"/>
    <property type="match status" value="1"/>
</dbReference>
<reference evidence="3" key="1">
    <citation type="submission" date="2017-08" db="EMBL/GenBank/DDBJ databases">
        <title>A dynamic microbial community with high functional redundancy inhabits the cold, oxic subseafloor aquifer.</title>
        <authorList>
            <person name="Tully B.J."/>
            <person name="Wheat C.G."/>
            <person name="Glazer B.T."/>
            <person name="Huber J.A."/>
        </authorList>
    </citation>
    <scope>NUCLEOTIDE SEQUENCE [LARGE SCALE GENOMIC DNA]</scope>
</reference>
<sequence>MESSMNRLWTKPPVKKTLSSGGAFLLIVVASFSLITCSVVAQEGTSVQSPMPVKTLGQVDYVEINMPAVGSEAKQLIIFVHGTPGPYSAFSSYLNDPIMKERFHMISVTRPGWRNAEDEKQPSLAVQSEALEPFLHMDKSGKGALLMAHSYGGPVIARTAMDYPDLIAGLIFVATTGDPQLSGSRWYNRFAVVLPRFILGDSLKGANAEILPLKAQLEQMLPRWESLTMPALIVQGDKDHLVSPGNAVFMQRMLVNSDVKTMFREGQGHFVLWEEEPLIRDTLIEKFQSRE</sequence>
<name>A0A2A5B5Q4_9GAMM</name>
<comment type="caution">
    <text evidence="2">The sequence shown here is derived from an EMBL/GenBank/DDBJ whole genome shotgun (WGS) entry which is preliminary data.</text>
</comment>
<evidence type="ECO:0000313" key="2">
    <source>
        <dbReference type="EMBL" id="PCJ26869.1"/>
    </source>
</evidence>
<gene>
    <name evidence="2" type="ORF">COA96_04370</name>
</gene>
<dbReference type="SUPFAM" id="SSF53474">
    <property type="entry name" value="alpha/beta-Hydrolases"/>
    <property type="match status" value="1"/>
</dbReference>
<protein>
    <recommendedName>
        <fullName evidence="1">AB hydrolase-1 domain-containing protein</fullName>
    </recommendedName>
</protein>
<dbReference type="InterPro" id="IPR000073">
    <property type="entry name" value="AB_hydrolase_1"/>
</dbReference>
<dbReference type="GO" id="GO:0016020">
    <property type="term" value="C:membrane"/>
    <property type="evidence" value="ECO:0007669"/>
    <property type="project" value="TreeGrafter"/>
</dbReference>
<accession>A0A2A5B5Q4</accession>
<evidence type="ECO:0000313" key="3">
    <source>
        <dbReference type="Proteomes" id="UP000218327"/>
    </source>
</evidence>
<dbReference type="Pfam" id="PF12697">
    <property type="entry name" value="Abhydrolase_6"/>
    <property type="match status" value="1"/>
</dbReference>
<dbReference type="AlphaFoldDB" id="A0A2A5B5Q4"/>
<organism evidence="2 3">
    <name type="scientific">SAR86 cluster bacterium</name>
    <dbReference type="NCBI Taxonomy" id="2030880"/>
    <lineage>
        <taxon>Bacteria</taxon>
        <taxon>Pseudomonadati</taxon>
        <taxon>Pseudomonadota</taxon>
        <taxon>Gammaproteobacteria</taxon>
        <taxon>SAR86 cluster</taxon>
    </lineage>
</organism>